<accession>A0A806DG95</accession>
<evidence type="ECO:0000256" key="5">
    <source>
        <dbReference type="PIRSR" id="PIRSR000524-50"/>
    </source>
</evidence>
<keyword evidence="9" id="KW-0808">Transferase</keyword>
<name>A0A806DG95_MEIRD</name>
<dbReference type="SUPFAM" id="SSF53383">
    <property type="entry name" value="PLP-dependent transferases"/>
    <property type="match status" value="1"/>
</dbReference>
<dbReference type="InterPro" id="IPR000192">
    <property type="entry name" value="Aminotrans_V_dom"/>
</dbReference>
<dbReference type="GO" id="GO:0008453">
    <property type="term" value="F:alanine-glyoxylate transaminase activity"/>
    <property type="evidence" value="ECO:0007669"/>
    <property type="project" value="TreeGrafter"/>
</dbReference>
<reference evidence="9 10" key="1">
    <citation type="journal article" date="2010" name="Stand. Genomic Sci.">
        <title>Complete genome sequence of Meiothermus ruber type strain (21).</title>
        <authorList>
            <person name="Tindall B.J."/>
            <person name="Sikorski J."/>
            <person name="Lucas S."/>
            <person name="Goltsman E."/>
            <person name="Copeland A."/>
            <person name="Glavina Del Rio T."/>
            <person name="Nolan M."/>
            <person name="Tice H."/>
            <person name="Cheng J.F."/>
            <person name="Han C."/>
            <person name="Pitluck S."/>
            <person name="Liolios K."/>
            <person name="Ivanova N."/>
            <person name="Mavromatis K."/>
            <person name="Ovchinnikova G."/>
            <person name="Pati A."/>
            <person name="Fahnrich R."/>
            <person name="Goodwin L."/>
            <person name="Chen A."/>
            <person name="Palaniappan K."/>
            <person name="Land M."/>
            <person name="Hauser L."/>
            <person name="Chang Y.J."/>
            <person name="Jeffries C.D."/>
            <person name="Rohde M."/>
            <person name="Goker M."/>
            <person name="Woyke T."/>
            <person name="Bristow J."/>
            <person name="Eisen J.A."/>
            <person name="Markowitz V."/>
            <person name="Hugenholtz P."/>
            <person name="Kyrpides N.C."/>
            <person name="Klenk H.P."/>
            <person name="Lapidus A."/>
        </authorList>
    </citation>
    <scope>NUCLEOTIDE SEQUENCE [LARGE SCALE GENOMIC DNA]</scope>
    <source>
        <strain evidence="10">ATCC 35948 / DSM 1279 / VKM B-1258 / 21</strain>
    </source>
</reference>
<feature type="modified residue" description="N6-(pyridoxal phosphate)lysine" evidence="5">
    <location>
        <position position="197"/>
    </location>
</feature>
<feature type="binding site" evidence="4">
    <location>
        <position position="334"/>
    </location>
    <ligand>
        <name>substrate</name>
    </ligand>
</feature>
<gene>
    <name evidence="9" type="ordered locus">Mrub_0174</name>
</gene>
<dbReference type="InterPro" id="IPR024169">
    <property type="entry name" value="SP_NH2Trfase/AEP_transaminase"/>
</dbReference>
<dbReference type="PROSITE" id="PS00595">
    <property type="entry name" value="AA_TRANSFER_CLASS_5"/>
    <property type="match status" value="1"/>
</dbReference>
<feature type="domain" description="Aminotransferase class V" evidence="8">
    <location>
        <begin position="32"/>
        <end position="325"/>
    </location>
</feature>
<evidence type="ECO:0000256" key="3">
    <source>
        <dbReference type="ARBA" id="ARBA00022898"/>
    </source>
</evidence>
<evidence type="ECO:0000313" key="10">
    <source>
        <dbReference type="Proteomes" id="UP000006655"/>
    </source>
</evidence>
<dbReference type="PIRSF" id="PIRSF000524">
    <property type="entry name" value="SPT"/>
    <property type="match status" value="1"/>
</dbReference>
<comment type="similarity">
    <text evidence="2 6">Belongs to the class-V pyridoxal-phosphate-dependent aminotransferase family.</text>
</comment>
<dbReference type="InterPro" id="IPR015424">
    <property type="entry name" value="PyrdxlP-dep_Trfase"/>
</dbReference>
<evidence type="ECO:0000256" key="7">
    <source>
        <dbReference type="RuleBase" id="RU004504"/>
    </source>
</evidence>
<evidence type="ECO:0000259" key="8">
    <source>
        <dbReference type="Pfam" id="PF00266"/>
    </source>
</evidence>
<dbReference type="Proteomes" id="UP000006655">
    <property type="component" value="Chromosome"/>
</dbReference>
<evidence type="ECO:0000256" key="2">
    <source>
        <dbReference type="ARBA" id="ARBA00009236"/>
    </source>
</evidence>
<keyword evidence="3 5" id="KW-0663">Pyridoxal phosphate</keyword>
<dbReference type="InterPro" id="IPR015422">
    <property type="entry name" value="PyrdxlP-dep_Trfase_small"/>
</dbReference>
<dbReference type="Pfam" id="PF00266">
    <property type="entry name" value="Aminotran_5"/>
    <property type="match status" value="1"/>
</dbReference>
<dbReference type="InterPro" id="IPR020578">
    <property type="entry name" value="Aminotrans_V_PyrdxlP_BS"/>
</dbReference>
<dbReference type="InterPro" id="IPR015421">
    <property type="entry name" value="PyrdxlP-dep_Trfase_major"/>
</dbReference>
<evidence type="ECO:0000256" key="6">
    <source>
        <dbReference type="RuleBase" id="RU004075"/>
    </source>
</evidence>
<sequence length="360" mass="38926">MPSDKIPGMYRPRLLTPGPVELHPRALEALARPQLHHRSDAARQVFLQAKTGLEAAFKTQGQVLLLTGSGTAAMDALVQNLFAPGARVLVPVHGNFSERWAKIAQQAGLEVVRLELEWGRVVRPEHLESAQGPFDGLLLTHSESSTGALNDVRTLAQAFKARFPEGLVVVDAITSLFVSEFELEGWGLDAAACGSQKGIMCPPGLGYAALSPRAIEHLKPRGFYLNLASELKVQSTGESAWTPAINLVAATAAVLAELLPRLPEHIALKQQQNEILYATGQELGLKPVPEVKSPATTCFYLPEGVSYAQVKEAFAARGATIIGGQGQLKGRVFRLSLMGYSDLYDAYAVAHMMREALRFD</sequence>
<keyword evidence="9" id="KW-0032">Aminotransferase</keyword>
<dbReference type="PANTHER" id="PTHR21152">
    <property type="entry name" value="AMINOTRANSFERASE CLASS V"/>
    <property type="match status" value="1"/>
</dbReference>
<dbReference type="GO" id="GO:0019265">
    <property type="term" value="P:glycine biosynthetic process, by transamination of glyoxylate"/>
    <property type="evidence" value="ECO:0007669"/>
    <property type="project" value="TreeGrafter"/>
</dbReference>
<dbReference type="Gene3D" id="3.90.1150.10">
    <property type="entry name" value="Aspartate Aminotransferase, domain 1"/>
    <property type="match status" value="1"/>
</dbReference>
<dbReference type="GO" id="GO:0004760">
    <property type="term" value="F:L-serine-pyruvate transaminase activity"/>
    <property type="evidence" value="ECO:0007669"/>
    <property type="project" value="TreeGrafter"/>
</dbReference>
<evidence type="ECO:0000256" key="4">
    <source>
        <dbReference type="PIRSR" id="PIRSR000524-1"/>
    </source>
</evidence>
<keyword evidence="10" id="KW-1185">Reference proteome</keyword>
<dbReference type="KEGG" id="mrb:Mrub_0174"/>
<organism evidence="9 10">
    <name type="scientific">Meiothermus ruber (strain ATCC 35948 / DSM 1279 / VKM B-1258 / 21)</name>
    <name type="common">Thermus ruber</name>
    <dbReference type="NCBI Taxonomy" id="504728"/>
    <lineage>
        <taxon>Bacteria</taxon>
        <taxon>Thermotogati</taxon>
        <taxon>Deinococcota</taxon>
        <taxon>Deinococci</taxon>
        <taxon>Thermales</taxon>
        <taxon>Thermaceae</taxon>
        <taxon>Meiothermus</taxon>
    </lineage>
</organism>
<dbReference type="EMBL" id="CP001743">
    <property type="protein sequence ID" value="ADD26954.1"/>
    <property type="molecule type" value="Genomic_DNA"/>
</dbReference>
<evidence type="ECO:0000256" key="1">
    <source>
        <dbReference type="ARBA" id="ARBA00001933"/>
    </source>
</evidence>
<dbReference type="Gene3D" id="3.40.640.10">
    <property type="entry name" value="Type I PLP-dependent aspartate aminotransferase-like (Major domain)"/>
    <property type="match status" value="1"/>
</dbReference>
<dbReference type="AlphaFoldDB" id="A0A806DG95"/>
<comment type="cofactor">
    <cofactor evidence="1 5 7">
        <name>pyridoxal 5'-phosphate</name>
        <dbReference type="ChEBI" id="CHEBI:597326"/>
    </cofactor>
</comment>
<proteinExistence type="inferred from homology"/>
<evidence type="ECO:0000313" key="9">
    <source>
        <dbReference type="EMBL" id="ADD26954.1"/>
    </source>
</evidence>
<protein>
    <submittedName>
        <fullName evidence="9">Aminotransferase class V</fullName>
    </submittedName>
</protein>
<dbReference type="PANTHER" id="PTHR21152:SF40">
    <property type="entry name" value="ALANINE--GLYOXYLATE AMINOTRANSFERASE"/>
    <property type="match status" value="1"/>
</dbReference>